<keyword evidence="2" id="KW-1185">Reference proteome</keyword>
<sequence>MNKKELADHLHNSKYNCAQAVLLAFADEIGEDKEVLFRISEGFGFGAGCGEGICGALSGAIMLAGLKNSDGNLEAPGTKASTYKIAKEMKEKFVMKTGGLICKDLKGLDGGKVLCSCPDCIGYAVEVVEEVLGL</sequence>
<dbReference type="Proteomes" id="UP000469424">
    <property type="component" value="Unassembled WGS sequence"/>
</dbReference>
<gene>
    <name evidence="1" type="ORF">FYJ65_03890</name>
</gene>
<dbReference type="InterPro" id="IPR010181">
    <property type="entry name" value="CGCAxxGCC_motif"/>
</dbReference>
<accession>A0A6N7X4D0</accession>
<evidence type="ECO:0000313" key="2">
    <source>
        <dbReference type="Proteomes" id="UP000469424"/>
    </source>
</evidence>
<name>A0A6N7X4D0_9FIRM</name>
<dbReference type="NCBIfam" id="TIGR01909">
    <property type="entry name" value="C_GCAxxG_C_C"/>
    <property type="match status" value="1"/>
</dbReference>
<dbReference type="AlphaFoldDB" id="A0A6N7X4D0"/>
<dbReference type="EMBL" id="VUNA01000005">
    <property type="protein sequence ID" value="MST70487.1"/>
    <property type="molecule type" value="Genomic_DNA"/>
</dbReference>
<evidence type="ECO:0000313" key="1">
    <source>
        <dbReference type="EMBL" id="MST70487.1"/>
    </source>
</evidence>
<reference evidence="1 2" key="1">
    <citation type="submission" date="2019-08" db="EMBL/GenBank/DDBJ databases">
        <title>In-depth cultivation of the pig gut microbiome towards novel bacterial diversity and tailored functional studies.</title>
        <authorList>
            <person name="Wylensek D."/>
            <person name="Hitch T.C.A."/>
            <person name="Clavel T."/>
        </authorList>
    </citation>
    <scope>NUCLEOTIDE SEQUENCE [LARGE SCALE GENOMIC DNA]</scope>
    <source>
        <strain evidence="1 2">WCA-MUC-591-APC-4B</strain>
    </source>
</reference>
<organism evidence="1 2">
    <name type="scientific">Mogibacterium kristiansenii</name>
    <dbReference type="NCBI Taxonomy" id="2606708"/>
    <lineage>
        <taxon>Bacteria</taxon>
        <taxon>Bacillati</taxon>
        <taxon>Bacillota</taxon>
        <taxon>Clostridia</taxon>
        <taxon>Peptostreptococcales</taxon>
        <taxon>Anaerovoracaceae</taxon>
        <taxon>Mogibacterium</taxon>
    </lineage>
</organism>
<comment type="caution">
    <text evidence="1">The sequence shown here is derived from an EMBL/GenBank/DDBJ whole genome shotgun (WGS) entry which is preliminary data.</text>
</comment>
<dbReference type="RefSeq" id="WP_154554051.1">
    <property type="nucleotide sequence ID" value="NZ_VUNA01000005.1"/>
</dbReference>
<protein>
    <submittedName>
        <fullName evidence="1">C_GCAxxG_C_C family protein</fullName>
    </submittedName>
</protein>
<dbReference type="Pfam" id="PF09719">
    <property type="entry name" value="C_GCAxxG_C_C"/>
    <property type="match status" value="1"/>
</dbReference>
<proteinExistence type="predicted"/>